<dbReference type="eggNOG" id="COG3605">
    <property type="taxonomic scope" value="Bacteria"/>
</dbReference>
<proteinExistence type="predicted"/>
<keyword evidence="3" id="KW-0808">Transferase</keyword>
<keyword evidence="4" id="KW-1185">Reference proteome</keyword>
<keyword evidence="3" id="KW-0418">Kinase</keyword>
<sequence>MSDLKSDLQLVDDEQKKTLGKAMGKLMIMICVEITLGFLAFLFFLLGGRDSTQIVSFSNNQGNQYSSDQDGVDNITKSHTSVKSIQEVGAILEQHFDLQHKKMEKVLWTVANDLEAVQGAIFLTKQKESELKVIELFAGYAYYLPESKVLTYEFGEGLAGQVAKDGRLVNISSIPEGYISVISGLGKSSPTNLILVPIKNEQEKVLGVIEIASFQSFNQKDELFLKEVALLLANEIETNKITA</sequence>
<dbReference type="SUPFAM" id="SSF55781">
    <property type="entry name" value="GAF domain-like"/>
    <property type="match status" value="1"/>
</dbReference>
<dbReference type="InterPro" id="IPR003018">
    <property type="entry name" value="GAF"/>
</dbReference>
<dbReference type="AlphaFoldDB" id="A1ZJ42"/>
<evidence type="ECO:0000256" key="1">
    <source>
        <dbReference type="SAM" id="Phobius"/>
    </source>
</evidence>
<organism evidence="3 4">
    <name type="scientific">Microscilla marina ATCC 23134</name>
    <dbReference type="NCBI Taxonomy" id="313606"/>
    <lineage>
        <taxon>Bacteria</taxon>
        <taxon>Pseudomonadati</taxon>
        <taxon>Bacteroidota</taxon>
        <taxon>Cytophagia</taxon>
        <taxon>Cytophagales</taxon>
        <taxon>Microscillaceae</taxon>
        <taxon>Microscilla</taxon>
    </lineage>
</organism>
<keyword evidence="1" id="KW-0472">Membrane</keyword>
<keyword evidence="1" id="KW-1133">Transmembrane helix</keyword>
<comment type="caution">
    <text evidence="3">The sequence shown here is derived from an EMBL/GenBank/DDBJ whole genome shotgun (WGS) entry which is preliminary data.</text>
</comment>
<keyword evidence="1" id="KW-0812">Transmembrane</keyword>
<dbReference type="GO" id="GO:0016301">
    <property type="term" value="F:kinase activity"/>
    <property type="evidence" value="ECO:0007669"/>
    <property type="project" value="UniProtKB-KW"/>
</dbReference>
<evidence type="ECO:0000313" key="4">
    <source>
        <dbReference type="Proteomes" id="UP000004095"/>
    </source>
</evidence>
<feature type="transmembrane region" description="Helical" evidence="1">
    <location>
        <begin position="26"/>
        <end position="46"/>
    </location>
</feature>
<dbReference type="InterPro" id="IPR029016">
    <property type="entry name" value="GAF-like_dom_sf"/>
</dbReference>
<protein>
    <submittedName>
        <fullName evidence="3">GAF sensor hybrid histidine kinase, putative</fullName>
    </submittedName>
</protein>
<feature type="domain" description="GAF" evidence="2">
    <location>
        <begin position="98"/>
        <end position="242"/>
    </location>
</feature>
<evidence type="ECO:0000313" key="3">
    <source>
        <dbReference type="EMBL" id="EAY29578.1"/>
    </source>
</evidence>
<gene>
    <name evidence="3" type="ORF">M23134_00462</name>
</gene>
<reference evidence="3 4" key="1">
    <citation type="submission" date="2007-01" db="EMBL/GenBank/DDBJ databases">
        <authorList>
            <person name="Haygood M."/>
            <person name="Podell S."/>
            <person name="Anderson C."/>
            <person name="Hopkinson B."/>
            <person name="Roe K."/>
            <person name="Barbeau K."/>
            <person name="Gaasterland T."/>
            <person name="Ferriera S."/>
            <person name="Johnson J."/>
            <person name="Kravitz S."/>
            <person name="Beeson K."/>
            <person name="Sutton G."/>
            <person name="Rogers Y.-H."/>
            <person name="Friedman R."/>
            <person name="Frazier M."/>
            <person name="Venter J.C."/>
        </authorList>
    </citation>
    <scope>NUCLEOTIDE SEQUENCE [LARGE SCALE GENOMIC DNA]</scope>
    <source>
        <strain evidence="3 4">ATCC 23134</strain>
    </source>
</reference>
<dbReference type="Gene3D" id="3.30.450.40">
    <property type="match status" value="1"/>
</dbReference>
<name>A1ZJ42_MICM2</name>
<dbReference type="Pfam" id="PF13185">
    <property type="entry name" value="GAF_2"/>
    <property type="match status" value="1"/>
</dbReference>
<dbReference type="EMBL" id="AAWS01000010">
    <property type="protein sequence ID" value="EAY29578.1"/>
    <property type="molecule type" value="Genomic_DNA"/>
</dbReference>
<evidence type="ECO:0000259" key="2">
    <source>
        <dbReference type="SMART" id="SM00065"/>
    </source>
</evidence>
<dbReference type="Proteomes" id="UP000004095">
    <property type="component" value="Unassembled WGS sequence"/>
</dbReference>
<dbReference type="SMART" id="SM00065">
    <property type="entry name" value="GAF"/>
    <property type="match status" value="1"/>
</dbReference>
<accession>A1ZJ42</accession>